<proteinExistence type="inferred from homology"/>
<evidence type="ECO:0000256" key="2">
    <source>
        <dbReference type="ARBA" id="ARBA00007749"/>
    </source>
</evidence>
<evidence type="ECO:0000256" key="3">
    <source>
        <dbReference type="ARBA" id="ARBA00022723"/>
    </source>
</evidence>
<dbReference type="InterPro" id="IPR036866">
    <property type="entry name" value="RibonucZ/Hydroxyglut_hydro"/>
</dbReference>
<dbReference type="InterPro" id="IPR001279">
    <property type="entry name" value="Metallo-B-lactamas"/>
</dbReference>
<keyword evidence="5" id="KW-0862">Zinc</keyword>
<dbReference type="PANTHER" id="PTHR42978:SF7">
    <property type="entry name" value="METALLO-HYDROLASE RV2300C-RELATED"/>
    <property type="match status" value="1"/>
</dbReference>
<dbReference type="SMART" id="SM00849">
    <property type="entry name" value="Lactamase_B"/>
    <property type="match status" value="1"/>
</dbReference>
<evidence type="ECO:0000256" key="5">
    <source>
        <dbReference type="ARBA" id="ARBA00022833"/>
    </source>
</evidence>
<keyword evidence="3" id="KW-0479">Metal-binding</keyword>
<comment type="similarity">
    <text evidence="2">Belongs to the metallo-beta-lactamase superfamily.</text>
</comment>
<accession>A0ABU0F8I7</accession>
<keyword evidence="4" id="KW-0378">Hydrolase</keyword>
<dbReference type="Gene3D" id="3.60.15.10">
    <property type="entry name" value="Ribonuclease Z/Hydroxyacylglutathione hydrolase-like"/>
    <property type="match status" value="1"/>
</dbReference>
<organism evidence="7 8">
    <name type="scientific">Labrys monachus</name>
    <dbReference type="NCBI Taxonomy" id="217067"/>
    <lineage>
        <taxon>Bacteria</taxon>
        <taxon>Pseudomonadati</taxon>
        <taxon>Pseudomonadota</taxon>
        <taxon>Alphaproteobacteria</taxon>
        <taxon>Hyphomicrobiales</taxon>
        <taxon>Xanthobacteraceae</taxon>
        <taxon>Labrys</taxon>
    </lineage>
</organism>
<gene>
    <name evidence="7" type="ORF">J3R73_000718</name>
</gene>
<evidence type="ECO:0000256" key="1">
    <source>
        <dbReference type="ARBA" id="ARBA00001947"/>
    </source>
</evidence>
<dbReference type="Pfam" id="PF00753">
    <property type="entry name" value="Lactamase_B"/>
    <property type="match status" value="1"/>
</dbReference>
<keyword evidence="8" id="KW-1185">Reference proteome</keyword>
<comment type="cofactor">
    <cofactor evidence="1">
        <name>Zn(2+)</name>
        <dbReference type="ChEBI" id="CHEBI:29105"/>
    </cofactor>
</comment>
<dbReference type="EMBL" id="JAUSVK010000001">
    <property type="protein sequence ID" value="MDQ0390926.1"/>
    <property type="molecule type" value="Genomic_DNA"/>
</dbReference>
<dbReference type="RefSeq" id="WP_307422450.1">
    <property type="nucleotide sequence ID" value="NZ_JAUSVK010000001.1"/>
</dbReference>
<dbReference type="PANTHER" id="PTHR42978">
    <property type="entry name" value="QUORUM-QUENCHING LACTONASE YTNP-RELATED-RELATED"/>
    <property type="match status" value="1"/>
</dbReference>
<evidence type="ECO:0000259" key="6">
    <source>
        <dbReference type="SMART" id="SM00849"/>
    </source>
</evidence>
<evidence type="ECO:0000256" key="4">
    <source>
        <dbReference type="ARBA" id="ARBA00022801"/>
    </source>
</evidence>
<sequence>MMQTATMDGRTWEIFVLEYARSKDQPVATLIQGAYDAGAIDLPFAFVLARSGSRNILVDCGFMKEGHGVEVAEKFGIPDWISPVRMVEAMGVKAEDITDVVLSHAHFDHMGSIEKFPNAMLHLQKRELLSWVELMALPPRFGFLTLVLDPDDIYSALDAAREHRLSLIEGDADDVVPGVHVRSGEGHTFGQQFVILETARGRIVVAGDCVYGAQNLTGHNHDGVYIPLGSGIGSAWDQLKSLDRINKEIGGDLNRLVILHDFDRWTRYQQVDEIEGFRIFKVA</sequence>
<comment type="caution">
    <text evidence="7">The sequence shown here is derived from an EMBL/GenBank/DDBJ whole genome shotgun (WGS) entry which is preliminary data.</text>
</comment>
<evidence type="ECO:0000313" key="8">
    <source>
        <dbReference type="Proteomes" id="UP001237448"/>
    </source>
</evidence>
<evidence type="ECO:0000313" key="7">
    <source>
        <dbReference type="EMBL" id="MDQ0390926.1"/>
    </source>
</evidence>
<name>A0ABU0F8I7_9HYPH</name>
<dbReference type="SUPFAM" id="SSF56281">
    <property type="entry name" value="Metallo-hydrolase/oxidoreductase"/>
    <property type="match status" value="1"/>
</dbReference>
<dbReference type="CDD" id="cd07729">
    <property type="entry name" value="AHL_lactonase_MBL-fold"/>
    <property type="match status" value="1"/>
</dbReference>
<reference evidence="7 8" key="1">
    <citation type="submission" date="2023-07" db="EMBL/GenBank/DDBJ databases">
        <title>Genomic Encyclopedia of Type Strains, Phase IV (KMG-IV): sequencing the most valuable type-strain genomes for metagenomic binning, comparative biology and taxonomic classification.</title>
        <authorList>
            <person name="Goeker M."/>
        </authorList>
    </citation>
    <scope>NUCLEOTIDE SEQUENCE [LARGE SCALE GENOMIC DNA]</scope>
    <source>
        <strain evidence="7 8">DSM 5896</strain>
    </source>
</reference>
<protein>
    <submittedName>
        <fullName evidence="7">Glyoxylase-like metal-dependent hydrolase (Beta-lactamase superfamily II)</fullName>
    </submittedName>
</protein>
<dbReference type="Proteomes" id="UP001237448">
    <property type="component" value="Unassembled WGS sequence"/>
</dbReference>
<feature type="domain" description="Metallo-beta-lactamase" evidence="6">
    <location>
        <begin position="42"/>
        <end position="260"/>
    </location>
</feature>
<dbReference type="InterPro" id="IPR051013">
    <property type="entry name" value="MBL_superfamily_lactonases"/>
</dbReference>